<proteinExistence type="predicted"/>
<dbReference type="OrthoDB" id="6307293at2"/>
<dbReference type="EMBL" id="CP013187">
    <property type="protein sequence ID" value="ALO41671.1"/>
    <property type="molecule type" value="Genomic_DNA"/>
</dbReference>
<accession>A0A0S2JZN1</accession>
<gene>
    <name evidence="1" type="ORF">PP2015_1155</name>
</gene>
<dbReference type="Pfam" id="PF11747">
    <property type="entry name" value="RebB"/>
    <property type="match status" value="1"/>
</dbReference>
<organism evidence="1 2">
    <name type="scientific">Pseudoalteromonas phenolica</name>
    <dbReference type="NCBI Taxonomy" id="161398"/>
    <lineage>
        <taxon>Bacteria</taxon>
        <taxon>Pseudomonadati</taxon>
        <taxon>Pseudomonadota</taxon>
        <taxon>Gammaproteobacteria</taxon>
        <taxon>Alteromonadales</taxon>
        <taxon>Pseudoalteromonadaceae</taxon>
        <taxon>Pseudoalteromonas</taxon>
    </lineage>
</organism>
<dbReference type="AlphaFoldDB" id="A0A0S2JZN1"/>
<dbReference type="Proteomes" id="UP000061457">
    <property type="component" value="Chromosome I"/>
</dbReference>
<keyword evidence="2" id="KW-1185">Reference proteome</keyword>
<dbReference type="RefSeq" id="WP_058029390.1">
    <property type="nucleotide sequence ID" value="NZ_CP013187.1"/>
</dbReference>
<dbReference type="PATRIC" id="fig|161398.10.peg.1175"/>
<sequence length="71" mass="7564">MEDLSTQIQDLVNQQSPQVSRAMLVQATAQALGNAAHNATYSQQQHNVLIKTNTAIGANLILSLGAKYAKA</sequence>
<dbReference type="InterPro" id="IPR021070">
    <property type="entry name" value="Killing_trait_RebB"/>
</dbReference>
<protein>
    <submittedName>
        <fullName evidence="1">Killing trait</fullName>
    </submittedName>
</protein>
<dbReference type="STRING" id="161398.PP2015_1155"/>
<name>A0A0S2JZN1_9GAMM</name>
<evidence type="ECO:0000313" key="1">
    <source>
        <dbReference type="EMBL" id="ALO41671.1"/>
    </source>
</evidence>
<evidence type="ECO:0000313" key="2">
    <source>
        <dbReference type="Proteomes" id="UP000061457"/>
    </source>
</evidence>
<reference evidence="2" key="1">
    <citation type="submission" date="2015-11" db="EMBL/GenBank/DDBJ databases">
        <authorList>
            <person name="Kim K.M."/>
        </authorList>
    </citation>
    <scope>NUCLEOTIDE SEQUENCE [LARGE SCALE GENOMIC DNA]</scope>
    <source>
        <strain evidence="2">KCTC 12086</strain>
    </source>
</reference>
<dbReference type="KEGG" id="pphe:PP2015_1155"/>